<evidence type="ECO:0000313" key="1">
    <source>
        <dbReference type="EMBL" id="XCJ70449.1"/>
    </source>
</evidence>
<dbReference type="KEGG" id="stac:ABII15_10915"/>
<dbReference type="EMBL" id="CP159534">
    <property type="protein sequence ID" value="XCJ70449.1"/>
    <property type="molecule type" value="Genomic_DNA"/>
</dbReference>
<dbReference type="NCBIfam" id="NF038083">
    <property type="entry name" value="CU044_5270_fam"/>
    <property type="match status" value="1"/>
</dbReference>
<proteinExistence type="predicted"/>
<dbReference type="RefSeq" id="WP_353942095.1">
    <property type="nucleotide sequence ID" value="NZ_CP159534.1"/>
</dbReference>
<dbReference type="InterPro" id="IPR047789">
    <property type="entry name" value="CU044_5270-like"/>
</dbReference>
<organism evidence="1">
    <name type="scientific">Streptomyces tabacisoli</name>
    <dbReference type="NCBI Taxonomy" id="3156398"/>
    <lineage>
        <taxon>Bacteria</taxon>
        <taxon>Bacillati</taxon>
        <taxon>Actinomycetota</taxon>
        <taxon>Actinomycetes</taxon>
        <taxon>Kitasatosporales</taxon>
        <taxon>Streptomycetaceae</taxon>
        <taxon>Streptomyces</taxon>
    </lineage>
</organism>
<protein>
    <submittedName>
        <fullName evidence="1">CU044_5270 family protein</fullName>
    </submittedName>
</protein>
<reference evidence="1" key="1">
    <citation type="submission" date="2024-06" db="EMBL/GenBank/DDBJ databases">
        <title>Streptomyces sp. strain HUAS MG91 genome sequences.</title>
        <authorList>
            <person name="Mo P."/>
        </authorList>
    </citation>
    <scope>NUCLEOTIDE SEQUENCE</scope>
    <source>
        <strain evidence="1">HUAS MG91</strain>
    </source>
</reference>
<accession>A0AAU8IRK5</accession>
<gene>
    <name evidence="1" type="ORF">ABII15_10915</name>
</gene>
<sequence>MTDREFDLALDELSTWEGDAAPLDPAARHRVRTRLLSAMETRRRPLWQRTGPRIAVSGLATAAIAATVLVAVRDDGGSAAARPATAQRTEQPAMRPVSARTVLTGAAAYDREHSQAPTTPPRDDQFIYTKEIVKETNRKTGGTRTYVDEIWRSVDGSQRSWIMEIGKGWWSEPLKKNESSWPPQDWRTLEKLPTDPDRLILSLLHKTGGSARNGSLDGITDQDWSLIHFSLAGLLKLVPVMPEGLRPAAFEALGKVPGVKTVPNQKDAKGRTGVAITYDDPTLPKGVTSFGGYFIFDPRTYEFLGSEDDRSSGDGAKKKTYTQLSYLDSWAITDKVKQRP</sequence>
<name>A0AAU8IRK5_9ACTN</name>
<dbReference type="AlphaFoldDB" id="A0AAU8IRK5"/>